<evidence type="ECO:0000313" key="3">
    <source>
        <dbReference type="Proteomes" id="UP000324800"/>
    </source>
</evidence>
<feature type="region of interest" description="Disordered" evidence="1">
    <location>
        <begin position="196"/>
        <end position="250"/>
    </location>
</feature>
<feature type="compositionally biased region" description="Polar residues" evidence="1">
    <location>
        <begin position="201"/>
        <end position="210"/>
    </location>
</feature>
<gene>
    <name evidence="2" type="ORF">EZS28_047859</name>
</gene>
<comment type="caution">
    <text evidence="2">The sequence shown here is derived from an EMBL/GenBank/DDBJ whole genome shotgun (WGS) entry which is preliminary data.</text>
</comment>
<feature type="non-terminal residue" evidence="2">
    <location>
        <position position="250"/>
    </location>
</feature>
<dbReference type="AlphaFoldDB" id="A0A5J4TDW9"/>
<dbReference type="Proteomes" id="UP000324800">
    <property type="component" value="Unassembled WGS sequence"/>
</dbReference>
<protein>
    <submittedName>
        <fullName evidence="2">Uncharacterized protein</fullName>
    </submittedName>
</protein>
<organism evidence="2 3">
    <name type="scientific">Streblomastix strix</name>
    <dbReference type="NCBI Taxonomy" id="222440"/>
    <lineage>
        <taxon>Eukaryota</taxon>
        <taxon>Metamonada</taxon>
        <taxon>Preaxostyla</taxon>
        <taxon>Oxymonadida</taxon>
        <taxon>Streblomastigidae</taxon>
        <taxon>Streblomastix</taxon>
    </lineage>
</organism>
<accession>A0A5J4TDW9</accession>
<feature type="compositionally biased region" description="Polar residues" evidence="1">
    <location>
        <begin position="218"/>
        <end position="242"/>
    </location>
</feature>
<proteinExistence type="predicted"/>
<reference evidence="2 3" key="1">
    <citation type="submission" date="2019-03" db="EMBL/GenBank/DDBJ databases">
        <title>Single cell metagenomics reveals metabolic interactions within the superorganism composed of flagellate Streblomastix strix and complex community of Bacteroidetes bacteria on its surface.</title>
        <authorList>
            <person name="Treitli S.C."/>
            <person name="Kolisko M."/>
            <person name="Husnik F."/>
            <person name="Keeling P."/>
            <person name="Hampl V."/>
        </authorList>
    </citation>
    <scope>NUCLEOTIDE SEQUENCE [LARGE SCALE GENOMIC DNA]</scope>
    <source>
        <strain evidence="2">ST1C</strain>
    </source>
</reference>
<sequence length="250" mass="28051">MKPIIEIEKMKLKTILPAQYKHYPNKDGPLFFYSPKNYRPTLIPRPNDLDLSEEQDGIAGFINIHFQINQSILDAVIGLIIFAAEQIVQSEIESEDQEQLTNELERIVAEGTDYNEDNDQFEHAIELKHFANGNDGLRENDSWMQFQATVNEQANPDINITKASANTPFHNVNGSDGLGGNGCGTQLQAATNENGHKNHQAIDNTGNESNNKQKNDNRTGGQQQYNHVSNNETQYEQDSVNNKPEEKGSP</sequence>
<evidence type="ECO:0000313" key="2">
    <source>
        <dbReference type="EMBL" id="KAA6356614.1"/>
    </source>
</evidence>
<evidence type="ECO:0000256" key="1">
    <source>
        <dbReference type="SAM" id="MobiDB-lite"/>
    </source>
</evidence>
<dbReference type="EMBL" id="SNRW01032686">
    <property type="protein sequence ID" value="KAA6356614.1"/>
    <property type="molecule type" value="Genomic_DNA"/>
</dbReference>
<name>A0A5J4TDW9_9EUKA</name>